<feature type="domain" description="BMC circularly permuted" evidence="3">
    <location>
        <begin position="106"/>
        <end position="207"/>
    </location>
</feature>
<dbReference type="InterPro" id="IPR044870">
    <property type="entry name" value="BMC_CP"/>
</dbReference>
<dbReference type="CDD" id="cd07051">
    <property type="entry name" value="BMC_like_1_repeat1"/>
    <property type="match status" value="1"/>
</dbReference>
<dbReference type="CDD" id="cd07052">
    <property type="entry name" value="BMC_like_1_repeat2"/>
    <property type="match status" value="1"/>
</dbReference>
<dbReference type="InterPro" id="IPR000249">
    <property type="entry name" value="BMC_dom"/>
</dbReference>
<evidence type="ECO:0000313" key="4">
    <source>
        <dbReference type="EMBL" id="SBV91028.1"/>
    </source>
</evidence>
<evidence type="ECO:0000256" key="2">
    <source>
        <dbReference type="ARBA" id="ARBA00024446"/>
    </source>
</evidence>
<dbReference type="AlphaFoldDB" id="A0A212IUZ4"/>
<dbReference type="EMBL" id="FLUO01000001">
    <property type="protein sequence ID" value="SBV91028.1"/>
    <property type="molecule type" value="Genomic_DNA"/>
</dbReference>
<evidence type="ECO:0000259" key="3">
    <source>
        <dbReference type="PROSITE" id="PS51931"/>
    </source>
</evidence>
<feature type="domain" description="BMC circularly permuted" evidence="3">
    <location>
        <begin position="3"/>
        <end position="105"/>
    </location>
</feature>
<reference evidence="4" key="1">
    <citation type="submission" date="2016-04" db="EMBL/GenBank/DDBJ databases">
        <authorList>
            <person name="Evans L.H."/>
            <person name="Alamgir A."/>
            <person name="Owens N."/>
            <person name="Weber N.D."/>
            <person name="Virtaneva K."/>
            <person name="Barbian K."/>
            <person name="Babar A."/>
            <person name="Rosenke K."/>
        </authorList>
    </citation>
    <scope>NUCLEOTIDE SEQUENCE</scope>
    <source>
        <strain evidence="4">86</strain>
    </source>
</reference>
<dbReference type="PROSITE" id="PS51931">
    <property type="entry name" value="BMC_CP"/>
    <property type="match status" value="2"/>
</dbReference>
<keyword evidence="2" id="KW-1283">Bacterial microcompartment</keyword>
<dbReference type="SUPFAM" id="SSF143414">
    <property type="entry name" value="CcmK-like"/>
    <property type="match status" value="1"/>
</dbReference>
<name>A0A212IUZ4_9PROT</name>
<dbReference type="InterPro" id="IPR037233">
    <property type="entry name" value="CcmK-like_sf"/>
</dbReference>
<dbReference type="GO" id="GO:0031469">
    <property type="term" value="C:bacterial microcompartment"/>
    <property type="evidence" value="ECO:0007669"/>
    <property type="project" value="UniProtKB-SubCell"/>
</dbReference>
<gene>
    <name evidence="4" type="ORF">KL86APRO_10074</name>
</gene>
<dbReference type="SMART" id="SM00877">
    <property type="entry name" value="BMC"/>
    <property type="match status" value="2"/>
</dbReference>
<accession>A0A212IUZ4</accession>
<sequence>MVELRAFCYLDRLQPQFAAYLGTNMRGYLPVVGMAAQFIEIAPGLMINRVADAALKSAFVQPGLLVVERVVGVLEFHSRNQADVQHAGGAVLKTLGVKEEDRIKPRILSSETIHKVNDYHAQVVNVNRLASLLIAGQDMYVMEVEPAAYIALAANEAEKNARVTLVDVRVFGAVGRLYLSGKESDVERARGAAEAAIRAVVGREKEK</sequence>
<evidence type="ECO:0000256" key="1">
    <source>
        <dbReference type="ARBA" id="ARBA00024322"/>
    </source>
</evidence>
<protein>
    <submittedName>
        <fullName evidence="4">BMC domain protein</fullName>
    </submittedName>
</protein>
<organism evidence="4">
    <name type="scientific">uncultured Alphaproteobacteria bacterium</name>
    <dbReference type="NCBI Taxonomy" id="91750"/>
    <lineage>
        <taxon>Bacteria</taxon>
        <taxon>Pseudomonadati</taxon>
        <taxon>Pseudomonadota</taxon>
        <taxon>Alphaproteobacteria</taxon>
        <taxon>environmental samples</taxon>
    </lineage>
</organism>
<dbReference type="Gene3D" id="3.30.70.1710">
    <property type="match status" value="2"/>
</dbReference>
<proteinExistence type="predicted"/>
<comment type="subcellular location">
    <subcellularLocation>
        <location evidence="1">Bacterial microcompartment</location>
    </subcellularLocation>
</comment>